<dbReference type="RefSeq" id="XP_025846356.1">
    <property type="nucleotide sequence ID" value="XM_025990571.2"/>
</dbReference>
<evidence type="ECO:0000256" key="1">
    <source>
        <dbReference type="SAM" id="MobiDB-lite"/>
    </source>
</evidence>
<dbReference type="GeneID" id="112913695"/>
<proteinExistence type="predicted"/>
<dbReference type="Pfam" id="PF15666">
    <property type="entry name" value="HGAL"/>
    <property type="match status" value="1"/>
</dbReference>
<dbReference type="AlphaFoldDB" id="A0A3Q7RWA3"/>
<feature type="compositionally biased region" description="Polar residues" evidence="1">
    <location>
        <begin position="12"/>
        <end position="29"/>
    </location>
</feature>
<organism evidence="2 3">
    <name type="scientific">Vulpes vulpes</name>
    <name type="common">Red fox</name>
    <dbReference type="NCBI Taxonomy" id="9627"/>
    <lineage>
        <taxon>Eukaryota</taxon>
        <taxon>Metazoa</taxon>
        <taxon>Chordata</taxon>
        <taxon>Craniata</taxon>
        <taxon>Vertebrata</taxon>
        <taxon>Euteleostomi</taxon>
        <taxon>Mammalia</taxon>
        <taxon>Eutheria</taxon>
        <taxon>Laurasiatheria</taxon>
        <taxon>Carnivora</taxon>
        <taxon>Caniformia</taxon>
        <taxon>Canidae</taxon>
        <taxon>Vulpes</taxon>
    </lineage>
</organism>
<dbReference type="PANTHER" id="PTHR35351">
    <property type="entry name" value="GERMINAL CENTER-ASSOCIATED SIGNALING AND MOTILITY-LIKE PROTEIN"/>
    <property type="match status" value="1"/>
</dbReference>
<dbReference type="InterPro" id="IPR031364">
    <property type="entry name" value="GC_assoc_lym"/>
</dbReference>
<gene>
    <name evidence="3" type="primary">GCSAM</name>
</gene>
<feature type="compositionally biased region" description="Polar residues" evidence="1">
    <location>
        <begin position="67"/>
        <end position="79"/>
    </location>
</feature>
<protein>
    <submittedName>
        <fullName evidence="3">Germinal center-associated signaling and motility protein</fullName>
    </submittedName>
</protein>
<name>A0A3Q7RWA3_VULVU</name>
<feature type="region of interest" description="Disordered" evidence="1">
    <location>
        <begin position="1"/>
        <end position="29"/>
    </location>
</feature>
<evidence type="ECO:0000313" key="2">
    <source>
        <dbReference type="Proteomes" id="UP001652641"/>
    </source>
</evidence>
<reference evidence="2" key="2">
    <citation type="submission" date="2025-05" db="UniProtKB">
        <authorList>
            <consortium name="RefSeq"/>
        </authorList>
    </citation>
    <scope>NUCLEOTIDE SEQUENCE [LARGE SCALE GENOMIC DNA]</scope>
</reference>
<evidence type="ECO:0000313" key="3">
    <source>
        <dbReference type="RefSeq" id="XP_025846356.1"/>
    </source>
</evidence>
<dbReference type="GO" id="GO:0050855">
    <property type="term" value="P:regulation of B cell receptor signaling pathway"/>
    <property type="evidence" value="ECO:0007669"/>
    <property type="project" value="InterPro"/>
</dbReference>
<sequence>MGNSLLRENRWQQDTQEIPWTPKNQSPKQRTSRCCYCYFAEGCFCLPWRKICIFKAKPDSPKESKEMSSAPTQDSADQSSSEDLCYTLINHSVLGGKSSGISAERCYENISLKTETPRESLGKTEVSYALLRVPSSPRHSSSPEDEYELIIPRRVFSYSLQQPHPPTPHLENRVSY</sequence>
<dbReference type="GO" id="GO:2000402">
    <property type="term" value="P:negative regulation of lymphocyte migration"/>
    <property type="evidence" value="ECO:0007669"/>
    <property type="project" value="TreeGrafter"/>
</dbReference>
<accession>A0A3Q7RWA3</accession>
<dbReference type="KEGG" id="vvp:112913695"/>
<dbReference type="PANTHER" id="PTHR35351:SF2">
    <property type="entry name" value="GERMINAL CENTER-ASSOCIATED SIGNALING AND MOTILITY PROTEIN"/>
    <property type="match status" value="1"/>
</dbReference>
<dbReference type="STRING" id="9627.ENSVVUP00000030053"/>
<feature type="region of interest" description="Disordered" evidence="1">
    <location>
        <begin position="59"/>
        <end position="79"/>
    </location>
</feature>
<reference evidence="3" key="3">
    <citation type="submission" date="2025-08" db="UniProtKB">
        <authorList>
            <consortium name="RefSeq"/>
        </authorList>
    </citation>
    <scope>IDENTIFICATION</scope>
    <source>
        <tissue evidence="3">Cell line</tissue>
    </source>
</reference>
<dbReference type="CTD" id="257144"/>
<dbReference type="Proteomes" id="UP001652641">
    <property type="component" value="Chromosome 1"/>
</dbReference>
<keyword evidence="2" id="KW-1185">Reference proteome</keyword>
<reference key="1">
    <citation type="submission" date="2019-01" db="UniProtKB">
        <authorList>
            <consortium name="RefSeq"/>
        </authorList>
    </citation>
    <scope>IDENTIFICATION</scope>
</reference>